<reference evidence="1" key="1">
    <citation type="submission" date="2022-08" db="EMBL/GenBank/DDBJ databases">
        <title>Genome sequencing of akame (Lates japonicus).</title>
        <authorList>
            <person name="Hashiguchi Y."/>
            <person name="Takahashi H."/>
        </authorList>
    </citation>
    <scope>NUCLEOTIDE SEQUENCE</scope>
    <source>
        <strain evidence="1">Kochi</strain>
    </source>
</reference>
<accession>A0AAD3N0K9</accession>
<dbReference type="EMBL" id="BRZM01000053">
    <property type="protein sequence ID" value="GLD62569.1"/>
    <property type="molecule type" value="Genomic_DNA"/>
</dbReference>
<dbReference type="AlphaFoldDB" id="A0AAD3N0K9"/>
<sequence>MFREFKEVQCLNMWSDHSLVEFYEAVFEDFCSNETAPQSQYCIYLPEESLVLIGGDQISEDQGSRSFSTELWFGNFLRNHPGIKKTMD</sequence>
<gene>
    <name evidence="1" type="ORF">AKAME5_001427200</name>
</gene>
<dbReference type="Proteomes" id="UP001279410">
    <property type="component" value="Unassembled WGS sequence"/>
</dbReference>
<protein>
    <submittedName>
        <fullName evidence="1">Kelch-like protein 5</fullName>
    </submittedName>
</protein>
<organism evidence="1 2">
    <name type="scientific">Lates japonicus</name>
    <name type="common">Japanese lates</name>
    <dbReference type="NCBI Taxonomy" id="270547"/>
    <lineage>
        <taxon>Eukaryota</taxon>
        <taxon>Metazoa</taxon>
        <taxon>Chordata</taxon>
        <taxon>Craniata</taxon>
        <taxon>Vertebrata</taxon>
        <taxon>Euteleostomi</taxon>
        <taxon>Actinopterygii</taxon>
        <taxon>Neopterygii</taxon>
        <taxon>Teleostei</taxon>
        <taxon>Neoteleostei</taxon>
        <taxon>Acanthomorphata</taxon>
        <taxon>Carangaria</taxon>
        <taxon>Carangaria incertae sedis</taxon>
        <taxon>Centropomidae</taxon>
        <taxon>Lates</taxon>
    </lineage>
</organism>
<keyword evidence="2" id="KW-1185">Reference proteome</keyword>
<evidence type="ECO:0000313" key="1">
    <source>
        <dbReference type="EMBL" id="GLD62569.1"/>
    </source>
</evidence>
<proteinExistence type="predicted"/>
<evidence type="ECO:0000313" key="2">
    <source>
        <dbReference type="Proteomes" id="UP001279410"/>
    </source>
</evidence>
<name>A0AAD3N0K9_LATJO</name>
<comment type="caution">
    <text evidence="1">The sequence shown here is derived from an EMBL/GenBank/DDBJ whole genome shotgun (WGS) entry which is preliminary data.</text>
</comment>